<evidence type="ECO:0000313" key="3">
    <source>
        <dbReference type="EMBL" id="CAC5376112.1"/>
    </source>
</evidence>
<dbReference type="InterPro" id="IPR043502">
    <property type="entry name" value="DNA/RNA_pol_sf"/>
</dbReference>
<reference evidence="3 4" key="1">
    <citation type="submission" date="2020-06" db="EMBL/GenBank/DDBJ databases">
        <authorList>
            <person name="Li R."/>
            <person name="Bekaert M."/>
        </authorList>
    </citation>
    <scope>NUCLEOTIDE SEQUENCE [LARGE SCALE GENOMIC DNA]</scope>
    <source>
        <strain evidence="4">wild</strain>
    </source>
</reference>
<dbReference type="Gene3D" id="3.10.10.10">
    <property type="entry name" value="HIV Type 1 Reverse Transcriptase, subunit A, domain 1"/>
    <property type="match status" value="1"/>
</dbReference>
<evidence type="ECO:0000256" key="1">
    <source>
        <dbReference type="SAM" id="MobiDB-lite"/>
    </source>
</evidence>
<dbReference type="OrthoDB" id="6106301at2759"/>
<name>A0A6J8AZA8_MYTCO</name>
<evidence type="ECO:0000259" key="2">
    <source>
        <dbReference type="Pfam" id="PF00078"/>
    </source>
</evidence>
<accession>A0A6J8AZA8</accession>
<dbReference type="CDD" id="cd03714">
    <property type="entry name" value="RT_DIRS1"/>
    <property type="match status" value="1"/>
</dbReference>
<evidence type="ECO:0000313" key="4">
    <source>
        <dbReference type="Proteomes" id="UP000507470"/>
    </source>
</evidence>
<feature type="domain" description="Reverse transcriptase" evidence="2">
    <location>
        <begin position="401"/>
        <end position="558"/>
    </location>
</feature>
<dbReference type="Pfam" id="PF00078">
    <property type="entry name" value="RVT_1"/>
    <property type="match status" value="1"/>
</dbReference>
<dbReference type="AlphaFoldDB" id="A0A6J8AZA8"/>
<organism evidence="3 4">
    <name type="scientific">Mytilus coruscus</name>
    <name type="common">Sea mussel</name>
    <dbReference type="NCBI Taxonomy" id="42192"/>
    <lineage>
        <taxon>Eukaryota</taxon>
        <taxon>Metazoa</taxon>
        <taxon>Spiralia</taxon>
        <taxon>Lophotrochozoa</taxon>
        <taxon>Mollusca</taxon>
        <taxon>Bivalvia</taxon>
        <taxon>Autobranchia</taxon>
        <taxon>Pteriomorphia</taxon>
        <taxon>Mytilida</taxon>
        <taxon>Mytiloidea</taxon>
        <taxon>Mytilidae</taxon>
        <taxon>Mytilinae</taxon>
        <taxon>Mytilus</taxon>
    </lineage>
</organism>
<dbReference type="InterPro" id="IPR000477">
    <property type="entry name" value="RT_dom"/>
</dbReference>
<dbReference type="PANTHER" id="PTHR33050">
    <property type="entry name" value="REVERSE TRANSCRIPTASE DOMAIN-CONTAINING PROTEIN"/>
    <property type="match status" value="1"/>
</dbReference>
<feature type="compositionally biased region" description="Basic and acidic residues" evidence="1">
    <location>
        <begin position="196"/>
        <end position="207"/>
    </location>
</feature>
<feature type="region of interest" description="Disordered" evidence="1">
    <location>
        <begin position="196"/>
        <end position="225"/>
    </location>
</feature>
<dbReference type="SUPFAM" id="SSF56672">
    <property type="entry name" value="DNA/RNA polymerases"/>
    <property type="match status" value="1"/>
</dbReference>
<gene>
    <name evidence="3" type="ORF">MCOR_12859</name>
</gene>
<dbReference type="PANTHER" id="PTHR33050:SF7">
    <property type="entry name" value="RIBONUCLEASE H"/>
    <property type="match status" value="1"/>
</dbReference>
<dbReference type="InterPro" id="IPR052055">
    <property type="entry name" value="Hepadnavirus_pol/RT"/>
</dbReference>
<dbReference type="EMBL" id="CACVKT020002176">
    <property type="protein sequence ID" value="CAC5376112.1"/>
    <property type="molecule type" value="Genomic_DNA"/>
</dbReference>
<proteinExistence type="predicted"/>
<dbReference type="InterPro" id="IPR043128">
    <property type="entry name" value="Rev_trsase/Diguanyl_cyclase"/>
</dbReference>
<keyword evidence="4" id="KW-1185">Reference proteome</keyword>
<dbReference type="Gene3D" id="3.30.70.270">
    <property type="match status" value="1"/>
</dbReference>
<protein>
    <recommendedName>
        <fullName evidence="2">Reverse transcriptase domain-containing protein</fullName>
    </recommendedName>
</protein>
<dbReference type="Proteomes" id="UP000507470">
    <property type="component" value="Unassembled WGS sequence"/>
</dbReference>
<sequence>MTRYKVYSELLSISRANISGKNCNGQSMCNYVSFDACLRTVQSGHFYFNMAEHTEESLLLQDDSLPDKSSDGATRSSSDRDLHDTFSLFKLYMDGKMDNLESKLVREQDAMSKKIKEEVSIKFKHEGNRIQFKLIPSTEAQSIRVVLDLLDKVKGRNKLIRIADSSPAGWSTVREYESNDIASDSEDEKKIRQAESRAMRTMKDKTKGRPAPYSNKPRLPPAETYANPAYNQHSSGIGEKIAPSNLDPLVSDRLELPIRSKSADASRNVNDKYNFTDFDCYECEYGSQYELDIFLTQIHYFEKISHNFMSFTGVKGRLAKHVKFWEHIGANSFVIDTISNGYVIPFIDPPVKMFFKNNKSALLNESFVNQTVSELVSTGCVVEVPFQPHVVNPLSVAIQKSGKKRLILDLSVLNKSIKKDKIKFEDWKIAVQYFQKDSYMYKFDLSSGYFHLDICPQQQTFLGFSWNNRFYCFTVLVFGICTGPYIFTKCLRPMVKYWRENGIDVVLYLDDGFGMCTDKSKCIEDSNFVKKSLEDAGFLINEGKSIFSPVQSLEWLGIVWNASEFSLVIPDRRVDDLRVSLLSVIGRFPKITARTLAQVVGRIISMAPVIGNVARIMTKFCYMAIECRTEWDKWLLFPCPYKVLSELHFWLDNITSLNIKLLGHYSKSHVVIYSDASGIGAGAYSVELDKKIFHETWDFSEAQENIFNVGIWQSLSSDIHPTMPNHLVQKLPDYVLSSRADSTRKKYKYGFNSLISKSADASRNVNDKYNFTDFDCYECEYGSQYELDIFLTQIHYFEKISHNFMSFTGVKGRLAKHVKFWEHIGANSFVIDTISNGYVIPFIDPPVKMFFKNNKSALLNELFVNQTVSELVSTGCVVEVPFQPHVVNPLSVAIQKSGKNGLFLIYPF</sequence>